<name>A0A2N5T8U7_9BASI</name>
<gene>
    <name evidence="3" type="ORF">PCASD_07613</name>
    <name evidence="2" type="ORF">PCASD_12864</name>
</gene>
<dbReference type="Proteomes" id="UP000235392">
    <property type="component" value="Unassembled WGS sequence"/>
</dbReference>
<evidence type="ECO:0000313" key="4">
    <source>
        <dbReference type="Proteomes" id="UP000235392"/>
    </source>
</evidence>
<feature type="compositionally biased region" description="Low complexity" evidence="1">
    <location>
        <begin position="156"/>
        <end position="165"/>
    </location>
</feature>
<accession>A0A2N5T8U7</accession>
<evidence type="ECO:0000313" key="3">
    <source>
        <dbReference type="EMBL" id="PLW39170.1"/>
    </source>
</evidence>
<proteinExistence type="predicted"/>
<feature type="compositionally biased region" description="Basic residues" evidence="1">
    <location>
        <begin position="174"/>
        <end position="184"/>
    </location>
</feature>
<feature type="compositionally biased region" description="Basic and acidic residues" evidence="1">
    <location>
        <begin position="82"/>
        <end position="101"/>
    </location>
</feature>
<feature type="compositionally biased region" description="Low complexity" evidence="1">
    <location>
        <begin position="43"/>
        <end position="55"/>
    </location>
</feature>
<reference evidence="2 4" key="1">
    <citation type="submission" date="2017-11" db="EMBL/GenBank/DDBJ databases">
        <title>De novo assembly and phasing of dikaryotic genomes from two isolates of Puccinia coronata f. sp. avenae, the causal agent of oat crown rust.</title>
        <authorList>
            <person name="Miller M.E."/>
            <person name="Zhang Y."/>
            <person name="Omidvar V."/>
            <person name="Sperschneider J."/>
            <person name="Schwessinger B."/>
            <person name="Raley C."/>
            <person name="Palmer J.M."/>
            <person name="Garnica D."/>
            <person name="Upadhyaya N."/>
            <person name="Rathjen J."/>
            <person name="Taylor J.M."/>
            <person name="Park R.F."/>
            <person name="Dodds P.N."/>
            <person name="Hirsch C.D."/>
            <person name="Kianian S.F."/>
            <person name="Figueroa M."/>
        </authorList>
    </citation>
    <scope>NUCLEOTIDE SEQUENCE [LARGE SCALE GENOMIC DNA]</scope>
    <source>
        <strain evidence="2">12SD80</strain>
    </source>
</reference>
<protein>
    <submittedName>
        <fullName evidence="2">Uncharacterized protein</fullName>
    </submittedName>
</protein>
<feature type="compositionally biased region" description="Polar residues" evidence="1">
    <location>
        <begin position="193"/>
        <end position="227"/>
    </location>
</feature>
<sequence>MHELMGNKAFLNPLYKVDAQKDVETTNPSDSDNSDDSDKSDNSDNSENSDNSDNSDNGKEKDSENVSVQLVREQQSSELVENVDKSVGDKEPESQTKHTDPALDPELLDYNPQNQQRPTAIPNNKTQQSTQRKKKQNTWYRQRRDELTAEERALDSSSSNHSLSSEVIVPTNSPKKKNKKKKANANKLANHPSPAQTPQNANKGKQRASNSNNINPRSHSTPASKKNNVFAHYEEYALERDAGKAQVAQASLDFEISKYQRQLAINNKTFELEEKKFMRLSKLEEKKWERELKMDEKRLEWEKDEKAKDQTFDLSKLGTLEDKENLGKKYELVTQCITSGKSTEQIERLAKLFN</sequence>
<feature type="compositionally biased region" description="Polar residues" evidence="1">
    <location>
        <begin position="111"/>
        <end position="122"/>
    </location>
</feature>
<organism evidence="2 4">
    <name type="scientific">Puccinia coronata f. sp. avenae</name>
    <dbReference type="NCBI Taxonomy" id="200324"/>
    <lineage>
        <taxon>Eukaryota</taxon>
        <taxon>Fungi</taxon>
        <taxon>Dikarya</taxon>
        <taxon>Basidiomycota</taxon>
        <taxon>Pucciniomycotina</taxon>
        <taxon>Pucciniomycetes</taxon>
        <taxon>Pucciniales</taxon>
        <taxon>Pucciniaceae</taxon>
        <taxon>Puccinia</taxon>
    </lineage>
</organism>
<evidence type="ECO:0000313" key="2">
    <source>
        <dbReference type="EMBL" id="PLW21921.1"/>
    </source>
</evidence>
<feature type="compositionally biased region" description="Basic and acidic residues" evidence="1">
    <location>
        <begin position="142"/>
        <end position="154"/>
    </location>
</feature>
<comment type="caution">
    <text evidence="2">The sequence shown here is derived from an EMBL/GenBank/DDBJ whole genome shotgun (WGS) entry which is preliminary data.</text>
</comment>
<evidence type="ECO:0000256" key="1">
    <source>
        <dbReference type="SAM" id="MobiDB-lite"/>
    </source>
</evidence>
<feature type="region of interest" description="Disordered" evidence="1">
    <location>
        <begin position="1"/>
        <end position="228"/>
    </location>
</feature>
<dbReference type="EMBL" id="PGCI01000118">
    <property type="protein sequence ID" value="PLW39170.1"/>
    <property type="molecule type" value="Genomic_DNA"/>
</dbReference>
<dbReference type="AlphaFoldDB" id="A0A2N5T8U7"/>
<feature type="compositionally biased region" description="Polar residues" evidence="1">
    <location>
        <begin position="65"/>
        <end position="79"/>
    </location>
</feature>
<dbReference type="EMBL" id="PGCI01000680">
    <property type="protein sequence ID" value="PLW21921.1"/>
    <property type="molecule type" value="Genomic_DNA"/>
</dbReference>